<dbReference type="EMBL" id="KZ819287">
    <property type="protein sequence ID" value="PWN99584.1"/>
    <property type="molecule type" value="Genomic_DNA"/>
</dbReference>
<keyword evidence="5" id="KW-1185">Reference proteome</keyword>
<evidence type="ECO:0000256" key="2">
    <source>
        <dbReference type="SAM" id="Phobius"/>
    </source>
</evidence>
<feature type="region of interest" description="Disordered" evidence="1">
    <location>
        <begin position="250"/>
        <end position="286"/>
    </location>
</feature>
<feature type="transmembrane region" description="Helical" evidence="2">
    <location>
        <begin position="430"/>
        <end position="450"/>
    </location>
</feature>
<protein>
    <recommendedName>
        <fullName evidence="6">Transmembrane protein</fullName>
    </recommendedName>
</protein>
<keyword evidence="2" id="KW-1133">Transmembrane helix</keyword>
<organism evidence="4 5">
    <name type="scientific">Tilletiopsis washingtonensis</name>
    <dbReference type="NCBI Taxonomy" id="58919"/>
    <lineage>
        <taxon>Eukaryota</taxon>
        <taxon>Fungi</taxon>
        <taxon>Dikarya</taxon>
        <taxon>Basidiomycota</taxon>
        <taxon>Ustilaginomycotina</taxon>
        <taxon>Exobasidiomycetes</taxon>
        <taxon>Entylomatales</taxon>
        <taxon>Entylomatales incertae sedis</taxon>
        <taxon>Tilletiopsis</taxon>
    </lineage>
</organism>
<dbReference type="AlphaFoldDB" id="A0A316ZEW6"/>
<feature type="signal peptide" evidence="3">
    <location>
        <begin position="1"/>
        <end position="20"/>
    </location>
</feature>
<evidence type="ECO:0008006" key="6">
    <source>
        <dbReference type="Google" id="ProtNLM"/>
    </source>
</evidence>
<evidence type="ECO:0000313" key="4">
    <source>
        <dbReference type="EMBL" id="PWN99584.1"/>
    </source>
</evidence>
<feature type="transmembrane region" description="Helical" evidence="2">
    <location>
        <begin position="462"/>
        <end position="482"/>
    </location>
</feature>
<dbReference type="GeneID" id="37272586"/>
<keyword evidence="3" id="KW-0732">Signal</keyword>
<evidence type="ECO:0000256" key="3">
    <source>
        <dbReference type="SAM" id="SignalP"/>
    </source>
</evidence>
<reference evidence="4 5" key="1">
    <citation type="journal article" date="2018" name="Mol. Biol. Evol.">
        <title>Broad Genomic Sampling Reveals a Smut Pathogenic Ancestry of the Fungal Clade Ustilaginomycotina.</title>
        <authorList>
            <person name="Kijpornyongpan T."/>
            <person name="Mondo S.J."/>
            <person name="Barry K."/>
            <person name="Sandor L."/>
            <person name="Lee J."/>
            <person name="Lipzen A."/>
            <person name="Pangilinan J."/>
            <person name="LaButti K."/>
            <person name="Hainaut M."/>
            <person name="Henrissat B."/>
            <person name="Grigoriev I.V."/>
            <person name="Spatafora J.W."/>
            <person name="Aime M.C."/>
        </authorList>
    </citation>
    <scope>NUCLEOTIDE SEQUENCE [LARGE SCALE GENOMIC DNA]</scope>
    <source>
        <strain evidence="4 5">MCA 4186</strain>
    </source>
</reference>
<feature type="compositionally biased region" description="Low complexity" evidence="1">
    <location>
        <begin position="301"/>
        <end position="312"/>
    </location>
</feature>
<evidence type="ECO:0000256" key="1">
    <source>
        <dbReference type="SAM" id="MobiDB-lite"/>
    </source>
</evidence>
<dbReference type="RefSeq" id="XP_025599863.1">
    <property type="nucleotide sequence ID" value="XM_025745042.1"/>
</dbReference>
<gene>
    <name evidence="4" type="ORF">FA09DRAFT_359021</name>
</gene>
<proteinExistence type="predicted"/>
<evidence type="ECO:0000313" key="5">
    <source>
        <dbReference type="Proteomes" id="UP000245946"/>
    </source>
</evidence>
<accession>A0A316ZEW6</accession>
<keyword evidence="2" id="KW-0812">Transmembrane</keyword>
<feature type="region of interest" description="Disordered" evidence="1">
    <location>
        <begin position="298"/>
        <end position="342"/>
    </location>
</feature>
<name>A0A316ZEW6_9BASI</name>
<dbReference type="Proteomes" id="UP000245946">
    <property type="component" value="Unassembled WGS sequence"/>
</dbReference>
<feature type="chain" id="PRO_5016377267" description="Transmembrane protein" evidence="3">
    <location>
        <begin position="21"/>
        <end position="599"/>
    </location>
</feature>
<keyword evidence="2" id="KW-0472">Membrane</keyword>
<sequence length="599" mass="64236">MRRRLAVLLALAHLRHRTHLLSTTPRSLPEMLPYFHSEVDSPGQTYDMTYDGSIDDRLGALPSDPKTIQIMTASRARPMIVRRAQLAGRRATLHGSVDASCSTDVYAPTFDDFASCAQYSTPDTTLASGDVAVPRRRPLTLPAEDLDHKLEFLNDAGLDTHAFDTSRDSLPQDVEEVLPSTDVRDVFALNGARPPTAVDAVLASSRFTFTPALERRSWMSDVVTSSHGGETRVPLAVHLASRFSFTPATERTSWLTTRPSPPLPSCELRSSVEGPHAPLRPPLTSRFSFTPATERMSWLASSPDRSPGSNSSTPLDGEGGFPLTPVSNKSTERILPAPSPPFPLRDIVSPSSDDLASQFICPPSEAPPSTAPARTRLPSACAPPVVALQPSSPRRDALDLEIVVHRPTLVTSPSAAGPVPAAAEALRRQALLHLSGIIFALACTAAVYPLTLSILTGAQQIAGHVLFPLLLIAEVLLLANLLRFHYRRIHANAELLGRKTATSPVIYLTEPSVDSTYDNGASQPASSARPVSPSNATLVDMPLAATRRSLGDRVRERIRALAQLNGLQAVAAERQASSAAQTQPAGLLWLPHSAAKPGA</sequence>